<dbReference type="PANTHER" id="PTHR14221:SF31">
    <property type="entry name" value="TRANSDUCIN_WD40 REPEAT-LIKE SUPERFAMILY PROTEIN"/>
    <property type="match status" value="1"/>
</dbReference>
<dbReference type="PROSITE" id="PS50294">
    <property type="entry name" value="WD_REPEATS_REGION"/>
    <property type="match status" value="3"/>
</dbReference>
<sequence length="669" mass="76248">MLSFDEGEEVFFDTRDYLSNEPVIVKEDSDLGYEIWLREPNSVKERRESFLKRMDFVECQSPHELETMGVERVIQSTEVISSSCGLCGPSIGDHLVCKREELDGGANYLVHDSDRDWLDDMTIDAERQINENPLCTEQYKLNQIRVCSQENNNVSKMKKKNKMMHCWKHFVQKMRKNRGTKSSNEAKLVREEVTMSWMKMEQHKKRFMECTAVYAVQEISAHDGLIWTMKFSPDGQYLASGGEDGLVCIWRVTSLDPFCKTSKYNFGIQSMEGKSSSQRQNLSGTSIVIPERIFHIEEQPLKKFSGHAVGVLDVAWSTTNHILSSSMDKTVRLWHVDSDKCLGVFYHSNYVSCVQFNPADENYFISGSIDGKVRIWGVHDRRVLDWANVRDVVTAVCYQPNGKGFIVGSVSGNCRFYEKSGIEFLLNAEIAIRGRKKSPGNKITGIQFLKNESRRVMVTSEDSKIHILDRLKVVRKYRGLPKSKTQASASFTSSGRHIISVGEDCRIYVWNYDDLIIQTSKQAKPVRSCEHFFFQGVSVALPWSGVDTEQDSSACDCFQPRQQTHDHQEASLRVQDSGRFSLANWFSMDGSSGSSITWPEEKLPLWDLPPSEHDSQPCNNYSDHLHPQKLKNNSHGSRILSTAWGLVILTAGRDGMIRTFHNYGLPIKT</sequence>
<dbReference type="InterPro" id="IPR040324">
    <property type="entry name" value="WDR44/Dgr2"/>
</dbReference>
<feature type="repeat" description="WD" evidence="3">
    <location>
        <begin position="344"/>
        <end position="376"/>
    </location>
</feature>
<dbReference type="Proteomes" id="UP000834106">
    <property type="component" value="Chromosome 8"/>
</dbReference>
<dbReference type="PROSITE" id="PS50082">
    <property type="entry name" value="WD_REPEATS_2"/>
    <property type="match status" value="3"/>
</dbReference>
<dbReference type="PRINTS" id="PR00320">
    <property type="entry name" value="GPROTEINBRPT"/>
</dbReference>
<dbReference type="PANTHER" id="PTHR14221">
    <property type="entry name" value="WD REPEAT DOMAIN 44"/>
    <property type="match status" value="1"/>
</dbReference>
<feature type="repeat" description="WD" evidence="3">
    <location>
        <begin position="304"/>
        <end position="344"/>
    </location>
</feature>
<evidence type="ECO:0000313" key="5">
    <source>
        <dbReference type="Proteomes" id="UP000834106"/>
    </source>
</evidence>
<evidence type="ECO:0000313" key="4">
    <source>
        <dbReference type="EMBL" id="CAI9766973.1"/>
    </source>
</evidence>
<dbReference type="SUPFAM" id="SSF50978">
    <property type="entry name" value="WD40 repeat-like"/>
    <property type="match status" value="1"/>
</dbReference>
<organism evidence="4 5">
    <name type="scientific">Fraxinus pennsylvanica</name>
    <dbReference type="NCBI Taxonomy" id="56036"/>
    <lineage>
        <taxon>Eukaryota</taxon>
        <taxon>Viridiplantae</taxon>
        <taxon>Streptophyta</taxon>
        <taxon>Embryophyta</taxon>
        <taxon>Tracheophyta</taxon>
        <taxon>Spermatophyta</taxon>
        <taxon>Magnoliopsida</taxon>
        <taxon>eudicotyledons</taxon>
        <taxon>Gunneridae</taxon>
        <taxon>Pentapetalae</taxon>
        <taxon>asterids</taxon>
        <taxon>lamiids</taxon>
        <taxon>Lamiales</taxon>
        <taxon>Oleaceae</taxon>
        <taxon>Oleeae</taxon>
        <taxon>Fraxinus</taxon>
    </lineage>
</organism>
<proteinExistence type="predicted"/>
<accession>A0AAD1ZC44</accession>
<dbReference type="InterPro" id="IPR015943">
    <property type="entry name" value="WD40/YVTN_repeat-like_dom_sf"/>
</dbReference>
<keyword evidence="1 3" id="KW-0853">WD repeat</keyword>
<reference evidence="4" key="1">
    <citation type="submission" date="2023-05" db="EMBL/GenBank/DDBJ databases">
        <authorList>
            <person name="Huff M."/>
        </authorList>
    </citation>
    <scope>NUCLEOTIDE SEQUENCE</scope>
</reference>
<keyword evidence="5" id="KW-1185">Reference proteome</keyword>
<evidence type="ECO:0000256" key="2">
    <source>
        <dbReference type="ARBA" id="ARBA00022737"/>
    </source>
</evidence>
<gene>
    <name evidence="4" type="ORF">FPE_LOCUS14403</name>
</gene>
<keyword evidence="2" id="KW-0677">Repeat</keyword>
<dbReference type="InterPro" id="IPR001680">
    <property type="entry name" value="WD40_rpt"/>
</dbReference>
<dbReference type="EMBL" id="OU503043">
    <property type="protein sequence ID" value="CAI9766973.1"/>
    <property type="molecule type" value="Genomic_DNA"/>
</dbReference>
<dbReference type="InterPro" id="IPR020472">
    <property type="entry name" value="WD40_PAC1"/>
</dbReference>
<protein>
    <submittedName>
        <fullName evidence="4">Uncharacterized protein</fullName>
    </submittedName>
</protein>
<feature type="repeat" description="WD" evidence="3">
    <location>
        <begin position="219"/>
        <end position="254"/>
    </location>
</feature>
<name>A0AAD1ZC44_9LAMI</name>
<evidence type="ECO:0000256" key="3">
    <source>
        <dbReference type="PROSITE-ProRule" id="PRU00221"/>
    </source>
</evidence>
<evidence type="ECO:0000256" key="1">
    <source>
        <dbReference type="ARBA" id="ARBA00022574"/>
    </source>
</evidence>
<dbReference type="AlphaFoldDB" id="A0AAD1ZC44"/>
<dbReference type="InterPro" id="IPR036322">
    <property type="entry name" value="WD40_repeat_dom_sf"/>
</dbReference>
<dbReference type="SMART" id="SM00320">
    <property type="entry name" value="WD40"/>
    <property type="match status" value="7"/>
</dbReference>
<dbReference type="Pfam" id="PF00400">
    <property type="entry name" value="WD40"/>
    <property type="match status" value="4"/>
</dbReference>
<dbReference type="Gene3D" id="2.130.10.10">
    <property type="entry name" value="YVTN repeat-like/Quinoprotein amine dehydrogenase"/>
    <property type="match status" value="1"/>
</dbReference>